<reference evidence="12 13" key="1">
    <citation type="submission" date="2018-08" db="EMBL/GenBank/DDBJ databases">
        <title>Recombination of ecologically and evolutionarily significant loci maintains genetic cohesion in the Pseudomonas syringae species complex.</title>
        <authorList>
            <person name="Dillon M."/>
            <person name="Thakur S."/>
            <person name="Almeida R.N.D."/>
            <person name="Weir B.S."/>
            <person name="Guttman D.S."/>
        </authorList>
    </citation>
    <scope>NUCLEOTIDE SEQUENCE [LARGE SCALE GENOMIC DNA]</scope>
    <source>
        <strain evidence="12 13">ICMP 14479</strain>
    </source>
</reference>
<feature type="transmembrane region" description="Helical" evidence="10">
    <location>
        <begin position="448"/>
        <end position="469"/>
    </location>
</feature>
<dbReference type="InterPro" id="IPR004746">
    <property type="entry name" value="MFS_AAHS"/>
</dbReference>
<comment type="subcellular location">
    <subcellularLocation>
        <location evidence="1">Cell inner membrane</location>
        <topology evidence="1">Multi-pass membrane protein</topology>
    </subcellularLocation>
</comment>
<evidence type="ECO:0000313" key="13">
    <source>
        <dbReference type="Proteomes" id="UP000280395"/>
    </source>
</evidence>
<dbReference type="Pfam" id="PF07690">
    <property type="entry name" value="MFS_1"/>
    <property type="match status" value="1"/>
</dbReference>
<dbReference type="Proteomes" id="UP000280395">
    <property type="component" value="Unassembled WGS sequence"/>
</dbReference>
<dbReference type="GO" id="GO:0046943">
    <property type="term" value="F:carboxylic acid transmembrane transporter activity"/>
    <property type="evidence" value="ECO:0007669"/>
    <property type="project" value="TreeGrafter"/>
</dbReference>
<keyword evidence="8 10" id="KW-0472">Membrane</keyword>
<gene>
    <name evidence="12" type="ORF">ALP29_05005</name>
</gene>
<evidence type="ECO:0000256" key="10">
    <source>
        <dbReference type="SAM" id="Phobius"/>
    </source>
</evidence>
<feature type="transmembrane region" description="Helical" evidence="10">
    <location>
        <begin position="207"/>
        <end position="231"/>
    </location>
</feature>
<keyword evidence="4" id="KW-1003">Cell membrane</keyword>
<dbReference type="GO" id="GO:0005886">
    <property type="term" value="C:plasma membrane"/>
    <property type="evidence" value="ECO:0007669"/>
    <property type="project" value="UniProtKB-SubCell"/>
</dbReference>
<dbReference type="EMBL" id="RBUA01000668">
    <property type="protein sequence ID" value="RMU56968.1"/>
    <property type="molecule type" value="Genomic_DNA"/>
</dbReference>
<feature type="compositionally biased region" description="Basic and acidic residues" evidence="9">
    <location>
        <begin position="1"/>
        <end position="19"/>
    </location>
</feature>
<keyword evidence="3" id="KW-0813">Transport</keyword>
<dbReference type="NCBIfam" id="TIGR00895">
    <property type="entry name" value="2A0115"/>
    <property type="match status" value="1"/>
</dbReference>
<feature type="transmembrane region" description="Helical" evidence="10">
    <location>
        <begin position="356"/>
        <end position="373"/>
    </location>
</feature>
<keyword evidence="5" id="KW-0997">Cell inner membrane</keyword>
<organism evidence="12 13">
    <name type="scientific">Pseudomonas syringae pv. avii</name>
    <dbReference type="NCBI Taxonomy" id="663959"/>
    <lineage>
        <taxon>Bacteria</taxon>
        <taxon>Pseudomonadati</taxon>
        <taxon>Pseudomonadota</taxon>
        <taxon>Gammaproteobacteria</taxon>
        <taxon>Pseudomonadales</taxon>
        <taxon>Pseudomonadaceae</taxon>
        <taxon>Pseudomonas</taxon>
        <taxon>Pseudomonas syringae</taxon>
    </lineage>
</organism>
<comment type="similarity">
    <text evidence="2">Belongs to the major facilitator superfamily. Aromatic acid:H(+) symporter (AAHS) (TC 2.A.1.15) family.</text>
</comment>
<feature type="transmembrane region" description="Helical" evidence="10">
    <location>
        <begin position="328"/>
        <end position="349"/>
    </location>
</feature>
<protein>
    <recommendedName>
        <fullName evidence="11">Major facilitator superfamily (MFS) profile domain-containing protein</fullName>
    </recommendedName>
</protein>
<evidence type="ECO:0000256" key="5">
    <source>
        <dbReference type="ARBA" id="ARBA00022519"/>
    </source>
</evidence>
<dbReference type="PROSITE" id="PS00217">
    <property type="entry name" value="SUGAR_TRANSPORT_2"/>
    <property type="match status" value="1"/>
</dbReference>
<feature type="domain" description="Major facilitator superfamily (MFS) profile" evidence="11">
    <location>
        <begin position="57"/>
        <end position="474"/>
    </location>
</feature>
<feature type="transmembrane region" description="Helical" evidence="10">
    <location>
        <begin position="57"/>
        <end position="79"/>
    </location>
</feature>
<evidence type="ECO:0000256" key="7">
    <source>
        <dbReference type="ARBA" id="ARBA00022989"/>
    </source>
</evidence>
<dbReference type="Gene3D" id="1.20.1250.20">
    <property type="entry name" value="MFS general substrate transporter like domains"/>
    <property type="match status" value="2"/>
</dbReference>
<dbReference type="SUPFAM" id="SSF103473">
    <property type="entry name" value="MFS general substrate transporter"/>
    <property type="match status" value="1"/>
</dbReference>
<dbReference type="InterPro" id="IPR020846">
    <property type="entry name" value="MFS_dom"/>
</dbReference>
<feature type="transmembrane region" description="Helical" evidence="10">
    <location>
        <begin position="180"/>
        <end position="201"/>
    </location>
</feature>
<dbReference type="PANTHER" id="PTHR23508">
    <property type="entry name" value="CARBOXYLIC ACID TRANSPORTER PROTEIN HOMOLOG"/>
    <property type="match status" value="1"/>
</dbReference>
<dbReference type="InterPro" id="IPR036259">
    <property type="entry name" value="MFS_trans_sf"/>
</dbReference>
<evidence type="ECO:0000256" key="4">
    <source>
        <dbReference type="ARBA" id="ARBA00022475"/>
    </source>
</evidence>
<dbReference type="AlphaFoldDB" id="A0A3M5VH06"/>
<accession>A0A3M5VH06</accession>
<evidence type="ECO:0000256" key="9">
    <source>
        <dbReference type="SAM" id="MobiDB-lite"/>
    </source>
</evidence>
<name>A0A3M5VH06_PSESX</name>
<dbReference type="PROSITE" id="PS50850">
    <property type="entry name" value="MFS"/>
    <property type="match status" value="1"/>
</dbReference>
<evidence type="ECO:0000256" key="3">
    <source>
        <dbReference type="ARBA" id="ARBA00022448"/>
    </source>
</evidence>
<evidence type="ECO:0000259" key="11">
    <source>
        <dbReference type="PROSITE" id="PS50850"/>
    </source>
</evidence>
<feature type="transmembrane region" description="Helical" evidence="10">
    <location>
        <begin position="417"/>
        <end position="436"/>
    </location>
</feature>
<dbReference type="InterPro" id="IPR005829">
    <property type="entry name" value="Sugar_transporter_CS"/>
</dbReference>
<dbReference type="PANTHER" id="PTHR23508:SF10">
    <property type="entry name" value="CARBOXYLIC ACID TRANSPORTER PROTEIN HOMOLOG"/>
    <property type="match status" value="1"/>
</dbReference>
<dbReference type="InterPro" id="IPR011701">
    <property type="entry name" value="MFS"/>
</dbReference>
<feature type="region of interest" description="Disordered" evidence="9">
    <location>
        <begin position="1"/>
        <end position="21"/>
    </location>
</feature>
<comment type="caution">
    <text evidence="12">The sequence shown here is derived from an EMBL/GenBank/DDBJ whole genome shotgun (WGS) entry which is preliminary data.</text>
</comment>
<feature type="transmembrane region" description="Helical" evidence="10">
    <location>
        <begin position="279"/>
        <end position="308"/>
    </location>
</feature>
<keyword evidence="6 10" id="KW-0812">Transmembrane</keyword>
<evidence type="ECO:0000256" key="6">
    <source>
        <dbReference type="ARBA" id="ARBA00022692"/>
    </source>
</evidence>
<evidence type="ECO:0000256" key="8">
    <source>
        <dbReference type="ARBA" id="ARBA00023136"/>
    </source>
</evidence>
<evidence type="ECO:0000256" key="2">
    <source>
        <dbReference type="ARBA" id="ARBA00006508"/>
    </source>
</evidence>
<dbReference type="PROSITE" id="PS00216">
    <property type="entry name" value="SUGAR_TRANSPORT_1"/>
    <property type="match status" value="1"/>
</dbReference>
<sequence>MNVRQRSEELPNKNDDPRSSARHRCGIKIMNQPSVGTTLDVQSFINTQPLSRYQWRVVILCFLIVFLDGLDTAAMGFIAPALSQDWGIDRASLGPVMSAALIGMVFGALGSGPLADRFGRKVVLVGAVLVFGAFSLASAYSTTVDQLLVLRFLTGLGLGAGMPNATTLLSEYTPERHKSLLVTSMFCGFNLGMAGGGFISAKLIPAFGWHSLLLIGGILPLILAGVLLVWLPESARYLVVRNRGTDKVRKTLAPIEPNIVAQASHFSVPEQKTVKARNVFAVIFSGTYSAGTLLLWLTYFMGLVIVYLLTSWLPTLMRDSGASMEQAAFIGALFQFGGVLSAVGVGWAMDRFNPHKVIGTFYLLAGVFAYAVGQSLGNITLLATLVLVAGMCVNGAQSAMPSLAARFYPTQGRATGVSWMLGIGRFGAILGAWMGATLLGLGWNFEQVLTALVIPAALATAAVMIKGMVSHADAT</sequence>
<proteinExistence type="inferred from homology"/>
<feature type="transmembrane region" description="Helical" evidence="10">
    <location>
        <begin position="148"/>
        <end position="168"/>
    </location>
</feature>
<evidence type="ECO:0000313" key="12">
    <source>
        <dbReference type="EMBL" id="RMU56968.1"/>
    </source>
</evidence>
<evidence type="ECO:0000256" key="1">
    <source>
        <dbReference type="ARBA" id="ARBA00004429"/>
    </source>
</evidence>
<keyword evidence="7 10" id="KW-1133">Transmembrane helix</keyword>
<feature type="transmembrane region" description="Helical" evidence="10">
    <location>
        <begin position="91"/>
        <end position="110"/>
    </location>
</feature>
<dbReference type="CDD" id="cd17365">
    <property type="entry name" value="MFS_PcaK_like"/>
    <property type="match status" value="1"/>
</dbReference>
<feature type="transmembrane region" description="Helical" evidence="10">
    <location>
        <begin position="122"/>
        <end position="142"/>
    </location>
</feature>